<gene>
    <name evidence="1" type="ORF">IAB02_03735</name>
</gene>
<reference evidence="1" key="1">
    <citation type="submission" date="2020-10" db="EMBL/GenBank/DDBJ databases">
        <authorList>
            <person name="Gilroy R."/>
        </authorList>
    </citation>
    <scope>NUCLEOTIDE SEQUENCE</scope>
    <source>
        <strain evidence="1">ChiHcec3-11533</strain>
    </source>
</reference>
<evidence type="ECO:0000313" key="2">
    <source>
        <dbReference type="Proteomes" id="UP000824072"/>
    </source>
</evidence>
<sequence length="91" mass="10035">MRAPAENDPVLLTAARFVQAAMLEQLLGEKEIPFAKVSQTGFSATFGGTGGALESFLFYVPFGAWEAAREIAEEFFIEDEEMQTNLREGNQ</sequence>
<comment type="caution">
    <text evidence="1">The sequence shown here is derived from an EMBL/GenBank/DDBJ whole genome shotgun (WGS) entry which is preliminary data.</text>
</comment>
<proteinExistence type="predicted"/>
<dbReference type="Proteomes" id="UP000824072">
    <property type="component" value="Unassembled WGS sequence"/>
</dbReference>
<evidence type="ECO:0000313" key="1">
    <source>
        <dbReference type="EMBL" id="HIU33653.1"/>
    </source>
</evidence>
<organism evidence="1 2">
    <name type="scientific">Candidatus Pullichristensenella excrementigallinarum</name>
    <dbReference type="NCBI Taxonomy" id="2840907"/>
    <lineage>
        <taxon>Bacteria</taxon>
        <taxon>Bacillati</taxon>
        <taxon>Bacillota</taxon>
        <taxon>Clostridia</taxon>
        <taxon>Candidatus Pullichristensenella</taxon>
    </lineage>
</organism>
<dbReference type="AlphaFoldDB" id="A0A9D1IAG2"/>
<evidence type="ECO:0008006" key="3">
    <source>
        <dbReference type="Google" id="ProtNLM"/>
    </source>
</evidence>
<name>A0A9D1IAG2_9FIRM</name>
<accession>A0A9D1IAG2</accession>
<reference evidence="1" key="2">
    <citation type="journal article" date="2021" name="PeerJ">
        <title>Extensive microbial diversity within the chicken gut microbiome revealed by metagenomics and culture.</title>
        <authorList>
            <person name="Gilroy R."/>
            <person name="Ravi A."/>
            <person name="Getino M."/>
            <person name="Pursley I."/>
            <person name="Horton D.L."/>
            <person name="Alikhan N.F."/>
            <person name="Baker D."/>
            <person name="Gharbi K."/>
            <person name="Hall N."/>
            <person name="Watson M."/>
            <person name="Adriaenssens E.M."/>
            <person name="Foster-Nyarko E."/>
            <person name="Jarju S."/>
            <person name="Secka A."/>
            <person name="Antonio M."/>
            <person name="Oren A."/>
            <person name="Chaudhuri R.R."/>
            <person name="La Ragione R."/>
            <person name="Hildebrand F."/>
            <person name="Pallen M.J."/>
        </authorList>
    </citation>
    <scope>NUCLEOTIDE SEQUENCE</scope>
    <source>
        <strain evidence="1">ChiHcec3-11533</strain>
    </source>
</reference>
<protein>
    <recommendedName>
        <fullName evidence="3">DUF2007 domain-containing protein</fullName>
    </recommendedName>
</protein>
<dbReference type="EMBL" id="DVMU01000084">
    <property type="protein sequence ID" value="HIU33653.1"/>
    <property type="molecule type" value="Genomic_DNA"/>
</dbReference>